<proteinExistence type="predicted"/>
<comment type="caution">
    <text evidence="2">The sequence shown here is derived from an EMBL/GenBank/DDBJ whole genome shotgun (WGS) entry which is preliminary data.</text>
</comment>
<keyword evidence="3" id="KW-1185">Reference proteome</keyword>
<dbReference type="Gene3D" id="3.40.50.300">
    <property type="entry name" value="P-loop containing nucleotide triphosphate hydrolases"/>
    <property type="match status" value="1"/>
</dbReference>
<evidence type="ECO:0000259" key="1">
    <source>
        <dbReference type="Pfam" id="PF05729"/>
    </source>
</evidence>
<accession>A0A9W9ZR58</accession>
<feature type="domain" description="NACHT" evidence="1">
    <location>
        <begin position="6"/>
        <end position="71"/>
    </location>
</feature>
<reference evidence="2" key="1">
    <citation type="submission" date="2023-01" db="EMBL/GenBank/DDBJ databases">
        <title>Genome assembly of the deep-sea coral Lophelia pertusa.</title>
        <authorList>
            <person name="Herrera S."/>
            <person name="Cordes E."/>
        </authorList>
    </citation>
    <scope>NUCLEOTIDE SEQUENCE</scope>
    <source>
        <strain evidence="2">USNM1676648</strain>
        <tissue evidence="2">Polyp</tissue>
    </source>
</reference>
<name>A0A9W9ZR58_9CNID</name>
<evidence type="ECO:0000313" key="2">
    <source>
        <dbReference type="EMBL" id="KAJ7385639.1"/>
    </source>
</evidence>
<protein>
    <recommendedName>
        <fullName evidence="1">NACHT domain-containing protein</fullName>
    </recommendedName>
</protein>
<gene>
    <name evidence="2" type="ORF">OS493_015231</name>
</gene>
<evidence type="ECO:0000313" key="3">
    <source>
        <dbReference type="Proteomes" id="UP001163046"/>
    </source>
</evidence>
<dbReference type="AlphaFoldDB" id="A0A9W9ZR58"/>
<dbReference type="EMBL" id="MU825880">
    <property type="protein sequence ID" value="KAJ7385639.1"/>
    <property type="molecule type" value="Genomic_DNA"/>
</dbReference>
<dbReference type="InterPro" id="IPR007111">
    <property type="entry name" value="NACHT_NTPase"/>
</dbReference>
<dbReference type="Proteomes" id="UP001163046">
    <property type="component" value="Unassembled WGS sequence"/>
</dbReference>
<dbReference type="Pfam" id="PF05729">
    <property type="entry name" value="NACHT"/>
    <property type="match status" value="1"/>
</dbReference>
<organism evidence="2 3">
    <name type="scientific">Desmophyllum pertusum</name>
    <dbReference type="NCBI Taxonomy" id="174260"/>
    <lineage>
        <taxon>Eukaryota</taxon>
        <taxon>Metazoa</taxon>
        <taxon>Cnidaria</taxon>
        <taxon>Anthozoa</taxon>
        <taxon>Hexacorallia</taxon>
        <taxon>Scleractinia</taxon>
        <taxon>Caryophylliina</taxon>
        <taxon>Caryophylliidae</taxon>
        <taxon>Desmophyllum</taxon>
    </lineage>
</organism>
<sequence length="126" mass="14651">MERLLLLFSLNSGDLTRYSRNLSTFVNYWLNQNIRQQNALMMSFWNYILENPEKLLLIFDGIDEFVDNTNIAKDNAGFRNTEEEGDAALCSLRKGSVWKTAPRSDRFDHYKLAVSSVYTSSIRQNI</sequence>
<dbReference type="InterPro" id="IPR027417">
    <property type="entry name" value="P-loop_NTPase"/>
</dbReference>